<dbReference type="Proteomes" id="UP000184529">
    <property type="component" value="Unassembled WGS sequence"/>
</dbReference>
<dbReference type="STRING" id="1121432.SAMN02745219_02082"/>
<dbReference type="Gene3D" id="3.30.460.10">
    <property type="entry name" value="Beta Polymerase, domain 2"/>
    <property type="match status" value="1"/>
</dbReference>
<keyword evidence="2" id="KW-0808">Transferase</keyword>
<dbReference type="Pfam" id="PF18765">
    <property type="entry name" value="Polbeta"/>
    <property type="match status" value="1"/>
</dbReference>
<gene>
    <name evidence="2" type="ORF">SAMN02745219_02082</name>
</gene>
<dbReference type="AlphaFoldDB" id="A0A1M6HQJ9"/>
<proteinExistence type="predicted"/>
<evidence type="ECO:0000259" key="1">
    <source>
        <dbReference type="Pfam" id="PF18765"/>
    </source>
</evidence>
<organism evidence="2 3">
    <name type="scientific">Desulfofundulus thermosubterraneus DSM 16057</name>
    <dbReference type="NCBI Taxonomy" id="1121432"/>
    <lineage>
        <taxon>Bacteria</taxon>
        <taxon>Bacillati</taxon>
        <taxon>Bacillota</taxon>
        <taxon>Clostridia</taxon>
        <taxon>Eubacteriales</taxon>
        <taxon>Peptococcaceae</taxon>
        <taxon>Desulfofundulus</taxon>
    </lineage>
</organism>
<reference evidence="3" key="1">
    <citation type="submission" date="2016-11" db="EMBL/GenBank/DDBJ databases">
        <authorList>
            <person name="Varghese N."/>
            <person name="Submissions S."/>
        </authorList>
    </citation>
    <scope>NUCLEOTIDE SEQUENCE [LARGE SCALE GENOMIC DNA]</scope>
    <source>
        <strain evidence="3">DSM 16057</strain>
    </source>
</reference>
<dbReference type="EMBL" id="FQZM01000024">
    <property type="protein sequence ID" value="SHJ24512.1"/>
    <property type="molecule type" value="Genomic_DNA"/>
</dbReference>
<evidence type="ECO:0000313" key="3">
    <source>
        <dbReference type="Proteomes" id="UP000184529"/>
    </source>
</evidence>
<dbReference type="SUPFAM" id="SSF81301">
    <property type="entry name" value="Nucleotidyltransferase"/>
    <property type="match status" value="1"/>
</dbReference>
<dbReference type="RefSeq" id="WP_013824393.1">
    <property type="nucleotide sequence ID" value="NZ_FQZM01000024.1"/>
</dbReference>
<accession>A0A1M6HQJ9</accession>
<dbReference type="GO" id="GO:0016740">
    <property type="term" value="F:transferase activity"/>
    <property type="evidence" value="ECO:0007669"/>
    <property type="project" value="UniProtKB-KW"/>
</dbReference>
<sequence length="122" mass="13570">MAYSEQDLAEMRAGLLKRREQRKKELAQRKELALAAAKRAAGVVRRHGGCRVWLFGSLAGGGRFDEHSDIDLAVAGLPREADFWRLYADVLAAAEPFSVDLVLMEAAGPELRENIRRHGVEI</sequence>
<dbReference type="InterPro" id="IPR024700">
    <property type="entry name" value="UCP020217"/>
</dbReference>
<feature type="domain" description="Polymerase beta nucleotidyltransferase" evidence="1">
    <location>
        <begin position="52"/>
        <end position="122"/>
    </location>
</feature>
<dbReference type="PIRSF" id="PIRSF020217">
    <property type="entry name" value="UCP020217"/>
    <property type="match status" value="1"/>
</dbReference>
<dbReference type="InterPro" id="IPR043519">
    <property type="entry name" value="NT_sf"/>
</dbReference>
<dbReference type="CDD" id="cd05403">
    <property type="entry name" value="NT_KNTase_like"/>
    <property type="match status" value="1"/>
</dbReference>
<evidence type="ECO:0000313" key="2">
    <source>
        <dbReference type="EMBL" id="SHJ24512.1"/>
    </source>
</evidence>
<protein>
    <submittedName>
        <fullName evidence="2">Predicted nucleotidyltransferase</fullName>
    </submittedName>
</protein>
<keyword evidence="3" id="KW-1185">Reference proteome</keyword>
<dbReference type="InterPro" id="IPR041633">
    <property type="entry name" value="Polbeta"/>
</dbReference>
<name>A0A1M6HQJ9_9FIRM</name>